<keyword evidence="1" id="KW-1133">Transmembrane helix</keyword>
<accession>A0AAW2GJM8</accession>
<gene>
    <name evidence="2" type="ORF">PUN28_005014</name>
</gene>
<evidence type="ECO:0000313" key="2">
    <source>
        <dbReference type="EMBL" id="KAL0126331.1"/>
    </source>
</evidence>
<keyword evidence="3" id="KW-1185">Reference proteome</keyword>
<keyword evidence="1" id="KW-0472">Membrane</keyword>
<dbReference type="AlphaFoldDB" id="A0AAW2GJM8"/>
<protein>
    <submittedName>
        <fullName evidence="2">Uncharacterized protein</fullName>
    </submittedName>
</protein>
<organism evidence="2 3">
    <name type="scientific">Cardiocondyla obscurior</name>
    <dbReference type="NCBI Taxonomy" id="286306"/>
    <lineage>
        <taxon>Eukaryota</taxon>
        <taxon>Metazoa</taxon>
        <taxon>Ecdysozoa</taxon>
        <taxon>Arthropoda</taxon>
        <taxon>Hexapoda</taxon>
        <taxon>Insecta</taxon>
        <taxon>Pterygota</taxon>
        <taxon>Neoptera</taxon>
        <taxon>Endopterygota</taxon>
        <taxon>Hymenoptera</taxon>
        <taxon>Apocrita</taxon>
        <taxon>Aculeata</taxon>
        <taxon>Formicoidea</taxon>
        <taxon>Formicidae</taxon>
        <taxon>Myrmicinae</taxon>
        <taxon>Cardiocondyla</taxon>
    </lineage>
</organism>
<dbReference type="Proteomes" id="UP001430953">
    <property type="component" value="Unassembled WGS sequence"/>
</dbReference>
<comment type="caution">
    <text evidence="2">The sequence shown here is derived from an EMBL/GenBank/DDBJ whole genome shotgun (WGS) entry which is preliminary data.</text>
</comment>
<dbReference type="EMBL" id="JADYXP020000004">
    <property type="protein sequence ID" value="KAL0126331.1"/>
    <property type="molecule type" value="Genomic_DNA"/>
</dbReference>
<evidence type="ECO:0000256" key="1">
    <source>
        <dbReference type="SAM" id="Phobius"/>
    </source>
</evidence>
<keyword evidence="1" id="KW-0812">Transmembrane</keyword>
<evidence type="ECO:0000313" key="3">
    <source>
        <dbReference type="Proteomes" id="UP001430953"/>
    </source>
</evidence>
<reference evidence="2 3" key="1">
    <citation type="submission" date="2023-03" db="EMBL/GenBank/DDBJ databases">
        <title>High recombination rates correlate with genetic variation in Cardiocondyla obscurior ants.</title>
        <authorList>
            <person name="Errbii M."/>
        </authorList>
    </citation>
    <scope>NUCLEOTIDE SEQUENCE [LARGE SCALE GENOMIC DNA]</scope>
    <source>
        <strain evidence="2">Alpha-2009</strain>
        <tissue evidence="2">Whole body</tissue>
    </source>
</reference>
<name>A0AAW2GJM8_9HYME</name>
<proteinExistence type="predicted"/>
<sequence>MCFVCKCHISFYTPTIFEKLRKKNNVIRNLIRMRRTCETEYESTNVLNAKRILLFRRVKIAAANKNRKAKNARISRETKRSIKYPPTREEFRLYREKDSQGALYNIHILKLFFFFFFFFLQRDMHRQKFLYVNF</sequence>
<feature type="transmembrane region" description="Helical" evidence="1">
    <location>
        <begin position="102"/>
        <end position="120"/>
    </location>
</feature>